<feature type="region of interest" description="Disordered" evidence="2">
    <location>
        <begin position="300"/>
        <end position="319"/>
    </location>
</feature>
<evidence type="ECO:0000256" key="1">
    <source>
        <dbReference type="ARBA" id="ARBA00022737"/>
    </source>
</evidence>
<dbReference type="GeneID" id="20237009"/>
<dbReference type="EMBL" id="KB199905">
    <property type="protein sequence ID" value="ESP03858.1"/>
    <property type="molecule type" value="Genomic_DNA"/>
</dbReference>
<name>V4B0U0_LOTGI</name>
<dbReference type="Gene3D" id="1.10.150.50">
    <property type="entry name" value="Transcription Factor, Ets-1"/>
    <property type="match status" value="1"/>
</dbReference>
<dbReference type="AlphaFoldDB" id="V4B0U0"/>
<dbReference type="CDD" id="cd09520">
    <property type="entry name" value="SAM_BICC1"/>
    <property type="match status" value="1"/>
</dbReference>
<proteinExistence type="predicted"/>
<dbReference type="InterPro" id="IPR013761">
    <property type="entry name" value="SAM/pointed_sf"/>
</dbReference>
<feature type="compositionally biased region" description="Polar residues" evidence="2">
    <location>
        <begin position="151"/>
        <end position="164"/>
    </location>
</feature>
<dbReference type="PANTHER" id="PTHR10627:SF69">
    <property type="entry name" value="PROTEIN BICAUDAL C"/>
    <property type="match status" value="1"/>
</dbReference>
<feature type="region of interest" description="Disordered" evidence="2">
    <location>
        <begin position="131"/>
        <end position="188"/>
    </location>
</feature>
<evidence type="ECO:0000313" key="5">
    <source>
        <dbReference type="Proteomes" id="UP000030746"/>
    </source>
</evidence>
<feature type="compositionally biased region" description="Basic and acidic residues" evidence="2">
    <location>
        <begin position="300"/>
        <end position="310"/>
    </location>
</feature>
<evidence type="ECO:0000313" key="4">
    <source>
        <dbReference type="EMBL" id="ESP03858.1"/>
    </source>
</evidence>
<keyword evidence="5" id="KW-1185">Reference proteome</keyword>
<dbReference type="PANTHER" id="PTHR10627">
    <property type="entry name" value="SCP160"/>
    <property type="match status" value="1"/>
</dbReference>
<organism evidence="4 5">
    <name type="scientific">Lottia gigantea</name>
    <name type="common">Giant owl limpet</name>
    <dbReference type="NCBI Taxonomy" id="225164"/>
    <lineage>
        <taxon>Eukaryota</taxon>
        <taxon>Metazoa</taxon>
        <taxon>Spiralia</taxon>
        <taxon>Lophotrochozoa</taxon>
        <taxon>Mollusca</taxon>
        <taxon>Gastropoda</taxon>
        <taxon>Patellogastropoda</taxon>
        <taxon>Lottioidea</taxon>
        <taxon>Lottiidae</taxon>
        <taxon>Lottia</taxon>
    </lineage>
</organism>
<dbReference type="SUPFAM" id="SSF47769">
    <property type="entry name" value="SAM/Pointed domain"/>
    <property type="match status" value="1"/>
</dbReference>
<dbReference type="OrthoDB" id="271862at2759"/>
<feature type="compositionally biased region" description="Low complexity" evidence="2">
    <location>
        <begin position="131"/>
        <end position="150"/>
    </location>
</feature>
<dbReference type="HOGENOM" id="CLU_515165_0_0_1"/>
<accession>V4B0U0</accession>
<sequence length="529" mass="58020">MTCQEWLLRQFNGESCSREEGYIGQSILNVNTNSTCNSLLMLNGHRSPSSPHNLPSPTSPNHWIQNTHNVYSPLMVVAPVTSCSAALQSTPLNIMSQCPASVIPSTNNLAAVNGYQNDYPPSSDFISVIPQHQHQQHQNIHQHQNIQQQQTSCFNQASSCNNSDSTNSPHQTPTSSSSPINLGSPCHPDLSGIQTASSAIGGILKRDTPLSSSGHTLDLLGLSKTTALPPLTKSQSMFLDRHIGNGDQSDVSLTNSNSSDILAPGIERKSSMSSIYSAMAYSSPFDYEEKKLMALKAIRKKPEGESRHPTDAWSGMGFSKSMPESAIRERMGQIGISSKCDSTMAAFQSPGNDISEGIDLDRDPWRDQIVPVNAPLNKAPGEYPSPRKKYVIIFRIFICILDEFGLSNSNHVDSAILPCKNWSHKTDLAELFTTMGLGKYTDLFSQQEIDISTFTTLTDQDLRELGISTFGARRKMLLAIADMNKRKTLRNVNIPSNSSSTPYTTADSSDQNNMIQRSRSDFPSLSGRW</sequence>
<reference evidence="4 5" key="1">
    <citation type="journal article" date="2013" name="Nature">
        <title>Insights into bilaterian evolution from three spiralian genomes.</title>
        <authorList>
            <person name="Simakov O."/>
            <person name="Marletaz F."/>
            <person name="Cho S.J."/>
            <person name="Edsinger-Gonzales E."/>
            <person name="Havlak P."/>
            <person name="Hellsten U."/>
            <person name="Kuo D.H."/>
            <person name="Larsson T."/>
            <person name="Lv J."/>
            <person name="Arendt D."/>
            <person name="Savage R."/>
            <person name="Osoegawa K."/>
            <person name="de Jong P."/>
            <person name="Grimwood J."/>
            <person name="Chapman J.A."/>
            <person name="Shapiro H."/>
            <person name="Aerts A."/>
            <person name="Otillar R.P."/>
            <person name="Terry A.Y."/>
            <person name="Boore J.L."/>
            <person name="Grigoriev I.V."/>
            <person name="Lindberg D.R."/>
            <person name="Seaver E.C."/>
            <person name="Weisblat D.A."/>
            <person name="Putnam N.H."/>
            <person name="Rokhsar D.S."/>
        </authorList>
    </citation>
    <scope>NUCLEOTIDE SEQUENCE [LARGE SCALE GENOMIC DNA]</scope>
</reference>
<feature type="region of interest" description="Disordered" evidence="2">
    <location>
        <begin position="492"/>
        <end position="529"/>
    </location>
</feature>
<feature type="compositionally biased region" description="Low complexity" evidence="2">
    <location>
        <begin position="165"/>
        <end position="179"/>
    </location>
</feature>
<dbReference type="Pfam" id="PF00536">
    <property type="entry name" value="SAM_1"/>
    <property type="match status" value="1"/>
</dbReference>
<protein>
    <recommendedName>
        <fullName evidence="3">SAM domain-containing protein</fullName>
    </recommendedName>
</protein>
<dbReference type="STRING" id="225164.V4B0U0"/>
<dbReference type="KEGG" id="lgi:LOTGIDRAFT_156458"/>
<evidence type="ECO:0000256" key="2">
    <source>
        <dbReference type="SAM" id="MobiDB-lite"/>
    </source>
</evidence>
<dbReference type="RefSeq" id="XP_009045340.1">
    <property type="nucleotide sequence ID" value="XM_009047092.1"/>
</dbReference>
<feature type="domain" description="SAM" evidence="3">
    <location>
        <begin position="422"/>
        <end position="486"/>
    </location>
</feature>
<dbReference type="InterPro" id="IPR001660">
    <property type="entry name" value="SAM"/>
</dbReference>
<dbReference type="InterPro" id="IPR037974">
    <property type="entry name" value="BICC1_SAM_dom"/>
</dbReference>
<dbReference type="CTD" id="20237009"/>
<feature type="compositionally biased region" description="Polar residues" evidence="2">
    <location>
        <begin position="492"/>
        <end position="523"/>
    </location>
</feature>
<evidence type="ECO:0000259" key="3">
    <source>
        <dbReference type="PROSITE" id="PS50105"/>
    </source>
</evidence>
<dbReference type="SMART" id="SM00454">
    <property type="entry name" value="SAM"/>
    <property type="match status" value="1"/>
</dbReference>
<dbReference type="GO" id="GO:0005737">
    <property type="term" value="C:cytoplasm"/>
    <property type="evidence" value="ECO:0007669"/>
    <property type="project" value="TreeGrafter"/>
</dbReference>
<dbReference type="Proteomes" id="UP000030746">
    <property type="component" value="Unassembled WGS sequence"/>
</dbReference>
<gene>
    <name evidence="4" type="ORF">LOTGIDRAFT_156458</name>
</gene>
<dbReference type="PROSITE" id="PS50105">
    <property type="entry name" value="SAM_DOMAIN"/>
    <property type="match status" value="1"/>
</dbReference>
<keyword evidence="1" id="KW-0677">Repeat</keyword>